<proteinExistence type="predicted"/>
<keyword evidence="2" id="KW-1185">Reference proteome</keyword>
<evidence type="ECO:0000313" key="1">
    <source>
        <dbReference type="EMBL" id="CAB3259227.1"/>
    </source>
</evidence>
<dbReference type="Proteomes" id="UP000494106">
    <property type="component" value="Unassembled WGS sequence"/>
</dbReference>
<gene>
    <name evidence="1" type="ORF">APLA_LOCUS16943</name>
</gene>
<dbReference type="AlphaFoldDB" id="A0A8S1BQ76"/>
<organism evidence="1 2">
    <name type="scientific">Arctia plantaginis</name>
    <name type="common">Wood tiger moth</name>
    <name type="synonym">Phalaena plantaginis</name>
    <dbReference type="NCBI Taxonomy" id="874455"/>
    <lineage>
        <taxon>Eukaryota</taxon>
        <taxon>Metazoa</taxon>
        <taxon>Ecdysozoa</taxon>
        <taxon>Arthropoda</taxon>
        <taxon>Hexapoda</taxon>
        <taxon>Insecta</taxon>
        <taxon>Pterygota</taxon>
        <taxon>Neoptera</taxon>
        <taxon>Endopterygota</taxon>
        <taxon>Lepidoptera</taxon>
        <taxon>Glossata</taxon>
        <taxon>Ditrysia</taxon>
        <taxon>Noctuoidea</taxon>
        <taxon>Erebidae</taxon>
        <taxon>Arctiinae</taxon>
        <taxon>Arctia</taxon>
    </lineage>
</organism>
<comment type="caution">
    <text evidence="1">The sequence shown here is derived from an EMBL/GenBank/DDBJ whole genome shotgun (WGS) entry which is preliminary data.</text>
</comment>
<evidence type="ECO:0000313" key="2">
    <source>
        <dbReference type="Proteomes" id="UP000494106"/>
    </source>
</evidence>
<sequence>MTRLVMENAITPMKTPTYVLHRSDGVTKIGVKTVISFCSGVKVNLQGSLSFGKDVLDTLQHYMRRSIPIRRSLGQAKENDVLYLITKTSYLCRDLTFCQGKLEPFINEYITVLTKSIETAFQTILKQEKDPEIENEVTTHIFEEELKKLLLEVRQLLRIANTRVTEKTEEYVWIDIIKKICAMFQEAAINYATERMDTNNGDALEIQKKLMQKFVLVTIVVEGKYENTLCTDYNICTKSYECTKALNTLLSSLRNLNEEKIKYFMRSVATGLLDTTFYSHISETTANEFQVILNDMSYSDNVPTKDVLRNIHKAVEERLNAVKTRTFFTGGKDVELVYAILSDMDHFYAKRKADPFHSFLSEFFEWVRMDTKLKSHIHVLINNIADQLLKSPHELEVKLIHEVRAFLELTVDPEN</sequence>
<dbReference type="EMBL" id="CADEBC010000608">
    <property type="protein sequence ID" value="CAB3259227.1"/>
    <property type="molecule type" value="Genomic_DNA"/>
</dbReference>
<protein>
    <submittedName>
        <fullName evidence="1">Uncharacterized protein</fullName>
    </submittedName>
</protein>
<reference evidence="1 2" key="1">
    <citation type="submission" date="2020-04" db="EMBL/GenBank/DDBJ databases">
        <authorList>
            <person name="Wallbank WR R."/>
            <person name="Pardo Diaz C."/>
            <person name="Kozak K."/>
            <person name="Martin S."/>
            <person name="Jiggins C."/>
            <person name="Moest M."/>
            <person name="Warren A I."/>
            <person name="Byers J.R.P. K."/>
            <person name="Montejo-Kovacevich G."/>
            <person name="Yen C E."/>
        </authorList>
    </citation>
    <scope>NUCLEOTIDE SEQUENCE [LARGE SCALE GENOMIC DNA]</scope>
</reference>
<dbReference type="OrthoDB" id="7442613at2759"/>
<name>A0A8S1BQ76_ARCPL</name>
<accession>A0A8S1BQ76</accession>